<keyword evidence="1" id="KW-0328">Glycosyltransferase</keyword>
<keyword evidence="6" id="KW-1185">Reference proteome</keyword>
<keyword evidence="3" id="KW-0325">Glycoprotein</keyword>
<evidence type="ECO:0000313" key="5">
    <source>
        <dbReference type="EMBL" id="CUG86716.1"/>
    </source>
</evidence>
<evidence type="ECO:0000256" key="1">
    <source>
        <dbReference type="ARBA" id="ARBA00022676"/>
    </source>
</evidence>
<dbReference type="AlphaFoldDB" id="A0A0S4J931"/>
<dbReference type="EMBL" id="CYKH01001375">
    <property type="protein sequence ID" value="CUG86716.1"/>
    <property type="molecule type" value="Genomic_DNA"/>
</dbReference>
<dbReference type="GO" id="GO:0016757">
    <property type="term" value="F:glycosyltransferase activity"/>
    <property type="evidence" value="ECO:0007669"/>
    <property type="project" value="UniProtKB-KW"/>
</dbReference>
<evidence type="ECO:0000259" key="4">
    <source>
        <dbReference type="Pfam" id="PF04577"/>
    </source>
</evidence>
<sequence length="378" mass="42446">MKDVGVLLEVAALLPTGRSVAVEELHIVFGNRCASRATWQLSDSSLFGAILAPWWRHVIALAAELLSRGAVRTPIHVGFADEWDRWKSTHRAAIGEGSIVVIRRPVRWRWFYQNSHAALLRNAVLLQSDGVTPHYSPPGVEPSSSVSITITIIKRRKNRRINESGIADIAHSIAAPWRHPIIGASHSRPSEAIRVQVVDTEGMSFVDQVRLFANTDILIAAHGAALAFTMFMNPAYAVVIELFPYQFGYWIYEELAMSVGLEYHIVRGQRPSSSCSRKAPCKAPITSMRQSTEDNLYGALRAWNGHSSCKNCDVMWCPTPSTLSMEDQREETLNETICLHRIMVPQLRDVVRRVAVKKIRRGFSLGEVNTTRWLDRRS</sequence>
<proteinExistence type="predicted"/>
<evidence type="ECO:0000256" key="2">
    <source>
        <dbReference type="ARBA" id="ARBA00022679"/>
    </source>
</evidence>
<dbReference type="VEuPathDB" id="TriTrypDB:BSAL_94390"/>
<dbReference type="Pfam" id="PF04577">
    <property type="entry name" value="Glyco_transf_61"/>
    <property type="match status" value="1"/>
</dbReference>
<name>A0A0S4J931_BODSA</name>
<dbReference type="OrthoDB" id="529273at2759"/>
<dbReference type="Proteomes" id="UP000051952">
    <property type="component" value="Unassembled WGS sequence"/>
</dbReference>
<protein>
    <recommendedName>
        <fullName evidence="4">Glycosyltransferase 61 catalytic domain-containing protein</fullName>
    </recommendedName>
</protein>
<dbReference type="InterPro" id="IPR007657">
    <property type="entry name" value="Glycosyltransferase_61"/>
</dbReference>
<accession>A0A0S4J931</accession>
<gene>
    <name evidence="5" type="ORF">BSAL_94390</name>
</gene>
<evidence type="ECO:0000256" key="3">
    <source>
        <dbReference type="ARBA" id="ARBA00023180"/>
    </source>
</evidence>
<feature type="domain" description="Glycosyltransferase 61 catalytic" evidence="4">
    <location>
        <begin position="148"/>
        <end position="238"/>
    </location>
</feature>
<evidence type="ECO:0000313" key="6">
    <source>
        <dbReference type="Proteomes" id="UP000051952"/>
    </source>
</evidence>
<organism evidence="5 6">
    <name type="scientific">Bodo saltans</name>
    <name type="common">Flagellated protozoan</name>
    <dbReference type="NCBI Taxonomy" id="75058"/>
    <lineage>
        <taxon>Eukaryota</taxon>
        <taxon>Discoba</taxon>
        <taxon>Euglenozoa</taxon>
        <taxon>Kinetoplastea</taxon>
        <taxon>Metakinetoplastina</taxon>
        <taxon>Eubodonida</taxon>
        <taxon>Bodonidae</taxon>
        <taxon>Bodo</taxon>
    </lineage>
</organism>
<reference evidence="6" key="1">
    <citation type="submission" date="2015-09" db="EMBL/GenBank/DDBJ databases">
        <authorList>
            <consortium name="Pathogen Informatics"/>
        </authorList>
    </citation>
    <scope>NUCLEOTIDE SEQUENCE [LARGE SCALE GENOMIC DNA]</scope>
    <source>
        <strain evidence="6">Lake Konstanz</strain>
    </source>
</reference>
<keyword evidence="2" id="KW-0808">Transferase</keyword>
<dbReference type="PANTHER" id="PTHR20961">
    <property type="entry name" value="GLYCOSYLTRANSFERASE"/>
    <property type="match status" value="1"/>
</dbReference>
<dbReference type="InterPro" id="IPR049625">
    <property type="entry name" value="Glyco_transf_61_cat"/>
</dbReference>